<protein>
    <recommendedName>
        <fullName evidence="6">Transcription repressor</fullName>
    </recommendedName>
    <alternativeName>
        <fullName evidence="6">Ovate family protein</fullName>
    </alternativeName>
</protein>
<evidence type="ECO:0000256" key="2">
    <source>
        <dbReference type="ARBA" id="ARBA00022491"/>
    </source>
</evidence>
<reference evidence="8 9" key="1">
    <citation type="submission" date="2020-08" db="EMBL/GenBank/DDBJ databases">
        <title>Plant Genome Project.</title>
        <authorList>
            <person name="Zhang R.-G."/>
        </authorList>
    </citation>
    <scope>NUCLEOTIDE SEQUENCE [LARGE SCALE GENOMIC DNA]</scope>
    <source>
        <tissue evidence="8">Rhizome</tissue>
    </source>
</reference>
<organism evidence="8 9">
    <name type="scientific">Zingiber officinale</name>
    <name type="common">Ginger</name>
    <name type="synonym">Amomum zingiber</name>
    <dbReference type="NCBI Taxonomy" id="94328"/>
    <lineage>
        <taxon>Eukaryota</taxon>
        <taxon>Viridiplantae</taxon>
        <taxon>Streptophyta</taxon>
        <taxon>Embryophyta</taxon>
        <taxon>Tracheophyta</taxon>
        <taxon>Spermatophyta</taxon>
        <taxon>Magnoliopsida</taxon>
        <taxon>Liliopsida</taxon>
        <taxon>Zingiberales</taxon>
        <taxon>Zingiberaceae</taxon>
        <taxon>Zingiber</taxon>
    </lineage>
</organism>
<keyword evidence="4 6" id="KW-0804">Transcription</keyword>
<feature type="domain" description="OVATE" evidence="7">
    <location>
        <begin position="119"/>
        <end position="178"/>
    </location>
</feature>
<evidence type="ECO:0000313" key="9">
    <source>
        <dbReference type="Proteomes" id="UP000734854"/>
    </source>
</evidence>
<dbReference type="PROSITE" id="PS51754">
    <property type="entry name" value="OVATE"/>
    <property type="match status" value="1"/>
</dbReference>
<keyword evidence="9" id="KW-1185">Reference proteome</keyword>
<keyword evidence="3 6" id="KW-0805">Transcription regulation</keyword>
<comment type="caution">
    <text evidence="8">The sequence shown here is derived from an EMBL/GenBank/DDBJ whole genome shotgun (WGS) entry which is preliminary data.</text>
</comment>
<dbReference type="GO" id="GO:0005634">
    <property type="term" value="C:nucleus"/>
    <property type="evidence" value="ECO:0007669"/>
    <property type="project" value="UniProtKB-SubCell"/>
</dbReference>
<comment type="function">
    <text evidence="6">Transcriptional repressor that regulates multiple aspects of plant growth and development.</text>
</comment>
<dbReference type="AlphaFoldDB" id="A0A8J5F4Q1"/>
<evidence type="ECO:0000256" key="1">
    <source>
        <dbReference type="ARBA" id="ARBA00004123"/>
    </source>
</evidence>
<evidence type="ECO:0000259" key="7">
    <source>
        <dbReference type="PROSITE" id="PS51754"/>
    </source>
</evidence>
<dbReference type="OrthoDB" id="689823at2759"/>
<gene>
    <name evidence="8" type="ORF">ZIOFF_062042</name>
</gene>
<evidence type="ECO:0000256" key="5">
    <source>
        <dbReference type="ARBA" id="ARBA00023242"/>
    </source>
</evidence>
<dbReference type="PANTHER" id="PTHR33057">
    <property type="entry name" value="TRANSCRIPTION REPRESSOR OFP7-RELATED"/>
    <property type="match status" value="1"/>
</dbReference>
<dbReference type="Proteomes" id="UP000734854">
    <property type="component" value="Unassembled WGS sequence"/>
</dbReference>
<comment type="subcellular location">
    <subcellularLocation>
        <location evidence="1 6">Nucleus</location>
    </subcellularLocation>
</comment>
<evidence type="ECO:0000256" key="3">
    <source>
        <dbReference type="ARBA" id="ARBA00023015"/>
    </source>
</evidence>
<evidence type="ECO:0000256" key="4">
    <source>
        <dbReference type="ARBA" id="ARBA00023163"/>
    </source>
</evidence>
<dbReference type="PANTHER" id="PTHR33057:SF26">
    <property type="entry name" value="TRANSCRIPTION REPRESSOR OFP13"/>
    <property type="match status" value="1"/>
</dbReference>
<keyword evidence="2 6" id="KW-0678">Repressor</keyword>
<proteinExistence type="predicted"/>
<dbReference type="InterPro" id="IPR006458">
    <property type="entry name" value="Ovate_C"/>
</dbReference>
<keyword evidence="5 6" id="KW-0539">Nucleus</keyword>
<sequence>MGKKLGFGSFLLKLRHAPPPWPSCREPKTESFRDASVYKTVNSVHFESAESCFTHSSTSEARKSFSAASEEAVVPLRPADRIFFRRSGETSSILEEAKPVCTGDDYGDAPPPFEGGVALAVNSEDPYRDFRRSMEEMVAAHGLSDWRRLEALLVWYLSVNRKKTHGFIFGAFADLIVALASSPASSSSNSFQVAEIKEHESTDSNQMLV</sequence>
<dbReference type="EMBL" id="JACMSC010000017">
    <property type="protein sequence ID" value="KAG6478599.1"/>
    <property type="molecule type" value="Genomic_DNA"/>
</dbReference>
<accession>A0A8J5F4Q1</accession>
<name>A0A8J5F4Q1_ZINOF</name>
<dbReference type="Pfam" id="PF04844">
    <property type="entry name" value="Ovate"/>
    <property type="match status" value="1"/>
</dbReference>
<dbReference type="InterPro" id="IPR038933">
    <property type="entry name" value="Ovate"/>
</dbReference>
<dbReference type="NCBIfam" id="TIGR01568">
    <property type="entry name" value="A_thal_3678"/>
    <property type="match status" value="1"/>
</dbReference>
<evidence type="ECO:0000256" key="6">
    <source>
        <dbReference type="RuleBase" id="RU367028"/>
    </source>
</evidence>
<dbReference type="GO" id="GO:0045892">
    <property type="term" value="P:negative regulation of DNA-templated transcription"/>
    <property type="evidence" value="ECO:0007669"/>
    <property type="project" value="UniProtKB-UniRule"/>
</dbReference>
<evidence type="ECO:0000313" key="8">
    <source>
        <dbReference type="EMBL" id="KAG6478599.1"/>
    </source>
</evidence>